<dbReference type="Pfam" id="PF10711">
    <property type="entry name" value="DUF2513"/>
    <property type="match status" value="1"/>
</dbReference>
<proteinExistence type="predicted"/>
<gene>
    <name evidence="1" type="ORF">PQR08_13410</name>
</gene>
<comment type="caution">
    <text evidence="1">The sequence shown here is derived from an EMBL/GenBank/DDBJ whole genome shotgun (WGS) entry which is preliminary data.</text>
</comment>
<dbReference type="InterPro" id="IPR019650">
    <property type="entry name" value="DUF2513"/>
</dbReference>
<sequence length="123" mass="13425">MDLIRELMLKLEALPIRPSAVVHLPPDATEVQVDGYDTDQIEYHLSLIERAGLIDTGGLRPMIGIGFRSLSWSGHDFLDSVRSPDVWDKTKQVASAAGGFTVELLVFAAKTYPEGKIKGLFGG</sequence>
<organism evidence="1 2">
    <name type="scientific">Caballeronia jiangsuensis</name>
    <dbReference type="NCBI Taxonomy" id="1458357"/>
    <lineage>
        <taxon>Bacteria</taxon>
        <taxon>Pseudomonadati</taxon>
        <taxon>Pseudomonadota</taxon>
        <taxon>Betaproteobacteria</taxon>
        <taxon>Burkholderiales</taxon>
        <taxon>Burkholderiaceae</taxon>
        <taxon>Caballeronia</taxon>
    </lineage>
</organism>
<accession>A0ABW9CL31</accession>
<dbReference type="RefSeq" id="WP_408161417.1">
    <property type="nucleotide sequence ID" value="NZ_JAQQDB010000011.1"/>
</dbReference>
<evidence type="ECO:0000313" key="1">
    <source>
        <dbReference type="EMBL" id="MFM0518424.1"/>
    </source>
</evidence>
<keyword evidence="2" id="KW-1185">Reference proteome</keyword>
<dbReference type="Proteomes" id="UP001629462">
    <property type="component" value="Unassembled WGS sequence"/>
</dbReference>
<name>A0ABW9CL31_9BURK</name>
<protein>
    <submittedName>
        <fullName evidence="1">DUF2513 domain-containing protein</fullName>
    </submittedName>
</protein>
<dbReference type="EMBL" id="JAQQDB010000011">
    <property type="protein sequence ID" value="MFM0518424.1"/>
    <property type="molecule type" value="Genomic_DNA"/>
</dbReference>
<evidence type="ECO:0000313" key="2">
    <source>
        <dbReference type="Proteomes" id="UP001629462"/>
    </source>
</evidence>
<reference evidence="1 2" key="1">
    <citation type="journal article" date="2024" name="Chem. Sci.">
        <title>Discovery of megapolipeptins by genome mining of a Burkholderiales bacteria collection.</title>
        <authorList>
            <person name="Paulo B.S."/>
            <person name="Recchia M.J.J."/>
            <person name="Lee S."/>
            <person name="Fergusson C.H."/>
            <person name="Romanowski S.B."/>
            <person name="Hernandez A."/>
            <person name="Krull N."/>
            <person name="Liu D.Y."/>
            <person name="Cavanagh H."/>
            <person name="Bos A."/>
            <person name="Gray C.A."/>
            <person name="Murphy B.T."/>
            <person name="Linington R.G."/>
            <person name="Eustaquio A.S."/>
        </authorList>
    </citation>
    <scope>NUCLEOTIDE SEQUENCE [LARGE SCALE GENOMIC DNA]</scope>
    <source>
        <strain evidence="1 2">RL17-374-BIF-D</strain>
    </source>
</reference>